<dbReference type="PRINTS" id="PR01806">
    <property type="entry name" value="VIRFACTRMVIN"/>
</dbReference>
<keyword evidence="5" id="KW-0573">Peptidoglycan synthesis</keyword>
<dbReference type="InterPro" id="IPR051050">
    <property type="entry name" value="Lipid_II_flippase_MurJ/MviN"/>
</dbReference>
<dbReference type="PANTHER" id="PTHR47019">
    <property type="entry name" value="LIPID II FLIPPASE MURJ"/>
    <property type="match status" value="1"/>
</dbReference>
<sequence>MTGLIIVSRVTGFARTWVMGIAFGVSYLASSYNIANNLPNMLYELVMGGMLVTAFLPVYMEARRSGGREAANAYVSNLLSVLLVLLGGISLLAIAFAPALIWTQSFMSGGEEMEVAVYFFRFFAIQVLFYGLGSVFSGVLNAHRDYFWSNFAPILNNVVVIASFAAFPALEAMSSGLAVTVLAVGTTLGVFVQMACQIPALAKYGLRPRFHVDLADRRLRKTVSLGVPTLVATACTFVTASVQNSAALAVQPGTGASVIAYARLWYTLPYALISVSLNTALYTELARDAARGDDDAVRAGFSRGVAEQLFFLIPFAFYLVVFAEPLNMIYSSGRFDYEGVRLVSEYLRFLAPALPLYGVCMLAQKGCSALMDMRPYAVFMVLGSLMQVVWALVVGVQLGGGMPAIAFSTVAFYLVANAGAVVWMRRRLRGLRVRAMLHGAVLGLALGLVGALAGGAVLRALETLVAPLTVVGASGATEVASLGRALAYVVVSGIVSLVVTFVPAVALRIPEVGMLSSITRRLKR</sequence>
<name>A0ABR9QRT8_9ACTN</name>
<evidence type="ECO:0000256" key="1">
    <source>
        <dbReference type="ARBA" id="ARBA00004651"/>
    </source>
</evidence>
<dbReference type="Proteomes" id="UP001194273">
    <property type="component" value="Unassembled WGS sequence"/>
</dbReference>
<keyword evidence="4" id="KW-0133">Cell shape</keyword>
<feature type="transmembrane region" description="Helical" evidence="8">
    <location>
        <begin position="376"/>
        <end position="398"/>
    </location>
</feature>
<accession>A0ABR9QRT8</accession>
<dbReference type="EMBL" id="JADCJZ010000001">
    <property type="protein sequence ID" value="MBE5023795.1"/>
    <property type="molecule type" value="Genomic_DNA"/>
</dbReference>
<feature type="transmembrane region" description="Helical" evidence="8">
    <location>
        <begin position="81"/>
        <end position="103"/>
    </location>
</feature>
<dbReference type="InterPro" id="IPR004268">
    <property type="entry name" value="MurJ"/>
</dbReference>
<feature type="transmembrane region" description="Helical" evidence="8">
    <location>
        <begin position="223"/>
        <end position="243"/>
    </location>
</feature>
<evidence type="ECO:0000256" key="4">
    <source>
        <dbReference type="ARBA" id="ARBA00022960"/>
    </source>
</evidence>
<comment type="caution">
    <text evidence="9">The sequence shown here is derived from an EMBL/GenBank/DDBJ whole genome shotgun (WGS) entry which is preliminary data.</text>
</comment>
<feature type="transmembrane region" description="Helical" evidence="8">
    <location>
        <begin position="435"/>
        <end position="458"/>
    </location>
</feature>
<feature type="transmembrane region" description="Helical" evidence="8">
    <location>
        <begin position="404"/>
        <end position="423"/>
    </location>
</feature>
<evidence type="ECO:0000256" key="5">
    <source>
        <dbReference type="ARBA" id="ARBA00022984"/>
    </source>
</evidence>
<keyword evidence="3 8" id="KW-0812">Transmembrane</keyword>
<organism evidence="9 10">
    <name type="scientific">Thermophilibacter gallinarum</name>
    <dbReference type="NCBI Taxonomy" id="2779357"/>
    <lineage>
        <taxon>Bacteria</taxon>
        <taxon>Bacillati</taxon>
        <taxon>Actinomycetota</taxon>
        <taxon>Coriobacteriia</taxon>
        <taxon>Coriobacteriales</taxon>
        <taxon>Atopobiaceae</taxon>
        <taxon>Thermophilibacter</taxon>
    </lineage>
</organism>
<dbReference type="PANTHER" id="PTHR47019:SF1">
    <property type="entry name" value="LIPID II FLIPPASE MURJ"/>
    <property type="match status" value="1"/>
</dbReference>
<comment type="subcellular location">
    <subcellularLocation>
        <location evidence="1">Cell membrane</location>
        <topology evidence="1">Multi-pass membrane protein</topology>
    </subcellularLocation>
</comment>
<feature type="transmembrane region" description="Helical" evidence="8">
    <location>
        <begin position="41"/>
        <end position="60"/>
    </location>
</feature>
<feature type="transmembrane region" description="Helical" evidence="8">
    <location>
        <begin position="12"/>
        <end position="29"/>
    </location>
</feature>
<evidence type="ECO:0000313" key="10">
    <source>
        <dbReference type="Proteomes" id="UP001194273"/>
    </source>
</evidence>
<evidence type="ECO:0000256" key="2">
    <source>
        <dbReference type="ARBA" id="ARBA00022475"/>
    </source>
</evidence>
<protein>
    <submittedName>
        <fullName evidence="9">Murein biosynthesis integral membrane protein MurJ</fullName>
    </submittedName>
</protein>
<feature type="transmembrane region" description="Helical" evidence="8">
    <location>
        <begin position="485"/>
        <end position="507"/>
    </location>
</feature>
<evidence type="ECO:0000256" key="6">
    <source>
        <dbReference type="ARBA" id="ARBA00022989"/>
    </source>
</evidence>
<feature type="transmembrane region" description="Helical" evidence="8">
    <location>
        <begin position="346"/>
        <end position="364"/>
    </location>
</feature>
<dbReference type="CDD" id="cd13123">
    <property type="entry name" value="MATE_MurJ_like"/>
    <property type="match status" value="1"/>
</dbReference>
<keyword evidence="6 8" id="KW-1133">Transmembrane helix</keyword>
<feature type="transmembrane region" description="Helical" evidence="8">
    <location>
        <begin position="263"/>
        <end position="283"/>
    </location>
</feature>
<evidence type="ECO:0000256" key="7">
    <source>
        <dbReference type="ARBA" id="ARBA00023136"/>
    </source>
</evidence>
<evidence type="ECO:0000256" key="3">
    <source>
        <dbReference type="ARBA" id="ARBA00022692"/>
    </source>
</evidence>
<gene>
    <name evidence="9" type="ORF">INF26_02855</name>
</gene>
<keyword evidence="7 8" id="KW-0472">Membrane</keyword>
<feature type="transmembrane region" description="Helical" evidence="8">
    <location>
        <begin position="176"/>
        <end position="202"/>
    </location>
</feature>
<feature type="transmembrane region" description="Helical" evidence="8">
    <location>
        <begin position="115"/>
        <end position="139"/>
    </location>
</feature>
<evidence type="ECO:0000313" key="9">
    <source>
        <dbReference type="EMBL" id="MBE5023795.1"/>
    </source>
</evidence>
<feature type="transmembrane region" description="Helical" evidence="8">
    <location>
        <begin position="151"/>
        <end position="170"/>
    </location>
</feature>
<keyword evidence="10" id="KW-1185">Reference proteome</keyword>
<dbReference type="Pfam" id="PF03023">
    <property type="entry name" value="MurJ"/>
    <property type="match status" value="1"/>
</dbReference>
<feature type="transmembrane region" description="Helical" evidence="8">
    <location>
        <begin position="304"/>
        <end position="326"/>
    </location>
</feature>
<proteinExistence type="predicted"/>
<evidence type="ECO:0000256" key="8">
    <source>
        <dbReference type="SAM" id="Phobius"/>
    </source>
</evidence>
<reference evidence="9 10" key="1">
    <citation type="submission" date="2020-10" db="EMBL/GenBank/DDBJ databases">
        <title>ChiBAC.</title>
        <authorList>
            <person name="Zenner C."/>
            <person name="Hitch T.C.A."/>
            <person name="Clavel T."/>
        </authorList>
    </citation>
    <scope>NUCLEOTIDE SEQUENCE [LARGE SCALE GENOMIC DNA]</scope>
    <source>
        <strain evidence="9 10">DSM 107455</strain>
    </source>
</reference>
<keyword evidence="2" id="KW-1003">Cell membrane</keyword>